<protein>
    <submittedName>
        <fullName evidence="1">Uncharacterized protein</fullName>
    </submittedName>
</protein>
<reference evidence="1" key="1">
    <citation type="submission" date="2013-05" db="EMBL/GenBank/DDBJ databases">
        <authorList>
            <person name="Yim A.K.Y."/>
            <person name="Chan T.F."/>
            <person name="Ji K.M."/>
            <person name="Liu X.Y."/>
            <person name="Zhou J.W."/>
            <person name="Li R.Q."/>
            <person name="Yang K.Y."/>
            <person name="Li J."/>
            <person name="Li M."/>
            <person name="Law P.T.W."/>
            <person name="Wu Y.L."/>
            <person name="Cai Z.L."/>
            <person name="Qin H."/>
            <person name="Bao Y."/>
            <person name="Leung R.K.K."/>
            <person name="Ng P.K.S."/>
            <person name="Zou J."/>
            <person name="Zhong X.J."/>
            <person name="Ran P.X."/>
            <person name="Zhong N.S."/>
            <person name="Liu Z.G."/>
            <person name="Tsui S.K.W."/>
        </authorList>
    </citation>
    <scope>NUCLEOTIDE SEQUENCE</scope>
    <source>
        <strain evidence="1">Derf</strain>
        <tissue evidence="1">Whole organism</tissue>
    </source>
</reference>
<name>A0A922ICN8_DERFA</name>
<accession>A0A922ICN8</accession>
<evidence type="ECO:0000313" key="1">
    <source>
        <dbReference type="EMBL" id="KAH9529597.1"/>
    </source>
</evidence>
<organism evidence="1 2">
    <name type="scientific">Dermatophagoides farinae</name>
    <name type="common">American house dust mite</name>
    <dbReference type="NCBI Taxonomy" id="6954"/>
    <lineage>
        <taxon>Eukaryota</taxon>
        <taxon>Metazoa</taxon>
        <taxon>Ecdysozoa</taxon>
        <taxon>Arthropoda</taxon>
        <taxon>Chelicerata</taxon>
        <taxon>Arachnida</taxon>
        <taxon>Acari</taxon>
        <taxon>Acariformes</taxon>
        <taxon>Sarcoptiformes</taxon>
        <taxon>Astigmata</taxon>
        <taxon>Psoroptidia</taxon>
        <taxon>Analgoidea</taxon>
        <taxon>Pyroglyphidae</taxon>
        <taxon>Dermatophagoidinae</taxon>
        <taxon>Dermatophagoides</taxon>
    </lineage>
</organism>
<dbReference type="Proteomes" id="UP000790347">
    <property type="component" value="Unassembled WGS sequence"/>
</dbReference>
<dbReference type="AlphaFoldDB" id="A0A922ICN8"/>
<proteinExistence type="predicted"/>
<dbReference type="EMBL" id="ASGP02000001">
    <property type="protein sequence ID" value="KAH9529597.1"/>
    <property type="molecule type" value="Genomic_DNA"/>
</dbReference>
<reference evidence="1" key="2">
    <citation type="journal article" date="2022" name="Res Sq">
        <title>Comparative Genomics Reveals Insights into the Divergent Evolution of Astigmatic Mites and Household Pest Adaptations.</title>
        <authorList>
            <person name="Xiong Q."/>
            <person name="Wan A.T.-Y."/>
            <person name="Liu X.-Y."/>
            <person name="Fung C.S.-H."/>
            <person name="Xiao X."/>
            <person name="Malainual N."/>
            <person name="Hou J."/>
            <person name="Wang L."/>
            <person name="Wang M."/>
            <person name="Yang K."/>
            <person name="Cui Y."/>
            <person name="Leung E."/>
            <person name="Nong W."/>
            <person name="Shin S.-K."/>
            <person name="Au S."/>
            <person name="Jeong K.Y."/>
            <person name="Chew F.T."/>
            <person name="Hui J."/>
            <person name="Leung T.F."/>
            <person name="Tungtrongchitr A."/>
            <person name="Zhong N."/>
            <person name="Liu Z."/>
            <person name="Tsui S."/>
        </authorList>
    </citation>
    <scope>NUCLEOTIDE SEQUENCE</scope>
    <source>
        <strain evidence="1">Derf</strain>
        <tissue evidence="1">Whole organism</tissue>
    </source>
</reference>
<gene>
    <name evidence="1" type="ORF">DERF_003474</name>
</gene>
<sequence length="116" mass="13366">MKNFITEIIRLRYFNKRSSSARPKSSAISLLTRSSGIEWTIETLVFSAIFRCSTESNLLMLTPQTAQRSFIKVGCEHDSYSNNWSFHFVIVVVVACHYLHQSGFHDYDDNINQLAK</sequence>
<evidence type="ECO:0000313" key="2">
    <source>
        <dbReference type="Proteomes" id="UP000790347"/>
    </source>
</evidence>
<keyword evidence="2" id="KW-1185">Reference proteome</keyword>
<comment type="caution">
    <text evidence="1">The sequence shown here is derived from an EMBL/GenBank/DDBJ whole genome shotgun (WGS) entry which is preliminary data.</text>
</comment>